<dbReference type="PATRIC" id="fig|1121439.3.peg.780"/>
<dbReference type="Proteomes" id="UP000014975">
    <property type="component" value="Unassembled WGS sequence"/>
</dbReference>
<dbReference type="AlphaFoldDB" id="S7UM56"/>
<name>S7UM56_9BACT</name>
<dbReference type="InterPro" id="IPR000644">
    <property type="entry name" value="CBS_dom"/>
</dbReference>
<feature type="domain" description="CBS" evidence="2">
    <location>
        <begin position="10"/>
        <end position="77"/>
    </location>
</feature>
<evidence type="ECO:0000259" key="2">
    <source>
        <dbReference type="PROSITE" id="PS51371"/>
    </source>
</evidence>
<gene>
    <name evidence="3" type="ORF">dsat_2387</name>
</gene>
<dbReference type="SUPFAM" id="SSF54631">
    <property type="entry name" value="CBS-domain pair"/>
    <property type="match status" value="1"/>
</dbReference>
<evidence type="ECO:0000313" key="3">
    <source>
        <dbReference type="EMBL" id="EPR35024.1"/>
    </source>
</evidence>
<evidence type="ECO:0000256" key="1">
    <source>
        <dbReference type="PROSITE-ProRule" id="PRU00703"/>
    </source>
</evidence>
<dbReference type="RefSeq" id="WP_020886273.1">
    <property type="nucleotide sequence ID" value="NZ_ATHI01000005.1"/>
</dbReference>
<keyword evidence="4" id="KW-1185">Reference proteome</keyword>
<comment type="caution">
    <text evidence="3">The sequence shown here is derived from an EMBL/GenBank/DDBJ whole genome shotgun (WGS) entry which is preliminary data.</text>
</comment>
<dbReference type="PROSITE" id="PS51371">
    <property type="entry name" value="CBS"/>
    <property type="match status" value="1"/>
</dbReference>
<dbReference type="STRING" id="1121439.dsat_2387"/>
<dbReference type="InterPro" id="IPR046342">
    <property type="entry name" value="CBS_dom_sf"/>
</dbReference>
<dbReference type="EMBL" id="ATHI01000005">
    <property type="protein sequence ID" value="EPR35024.1"/>
    <property type="molecule type" value="Genomic_DNA"/>
</dbReference>
<protein>
    <submittedName>
        <fullName evidence="3">CBS domain containing protein</fullName>
    </submittedName>
</protein>
<proteinExistence type="predicted"/>
<accession>S7UM56</accession>
<dbReference type="Pfam" id="PF00571">
    <property type="entry name" value="CBS"/>
    <property type="match status" value="2"/>
</dbReference>
<reference evidence="3 4" key="1">
    <citation type="journal article" date="2013" name="Genome Announc.">
        <title>Draft genome sequences for three mercury-methylating, sulfate-reducing bacteria.</title>
        <authorList>
            <person name="Brown S.D."/>
            <person name="Hurt R.A.Jr."/>
            <person name="Gilmour C.C."/>
            <person name="Elias D.A."/>
        </authorList>
    </citation>
    <scope>NUCLEOTIDE SEQUENCE [LARGE SCALE GENOMIC DNA]</scope>
    <source>
        <strain evidence="3 4">DSM 16529</strain>
    </source>
</reference>
<keyword evidence="1" id="KW-0129">CBS domain</keyword>
<evidence type="ECO:0000313" key="4">
    <source>
        <dbReference type="Proteomes" id="UP000014975"/>
    </source>
</evidence>
<organism evidence="3 4">
    <name type="scientific">Alkalidesulfovibrio alkalitolerans DSM 16529</name>
    <dbReference type="NCBI Taxonomy" id="1121439"/>
    <lineage>
        <taxon>Bacteria</taxon>
        <taxon>Pseudomonadati</taxon>
        <taxon>Thermodesulfobacteriota</taxon>
        <taxon>Desulfovibrionia</taxon>
        <taxon>Desulfovibrionales</taxon>
        <taxon>Desulfovibrionaceae</taxon>
        <taxon>Alkalidesulfovibrio</taxon>
    </lineage>
</organism>
<dbReference type="eggNOG" id="COG0517">
    <property type="taxonomic scope" value="Bacteria"/>
</dbReference>
<dbReference type="Gene3D" id="3.10.580.10">
    <property type="entry name" value="CBS-domain"/>
    <property type="match status" value="1"/>
</dbReference>
<sequence>MDSIKTKKLMIPISEYVSVKDDDTLRECFKAFENYKAAKGQEKAHRDALVFSETGEFKGVLTMLDIFLALEPTYKKILQQKDIPSALSSEYVSSLYKDFQLWPESLARVCPRAANLKVSEVIGPLAEQSFVDVEDSLDKALHRFILGVRQPLLVTENGKVVGVLRYGDIFEEVRKLMLSC</sequence>